<protein>
    <submittedName>
        <fullName evidence="1">Uncharacterized protein</fullName>
    </submittedName>
</protein>
<evidence type="ECO:0000313" key="2">
    <source>
        <dbReference type="Proteomes" id="UP000616151"/>
    </source>
</evidence>
<reference evidence="1" key="1">
    <citation type="submission" date="2021-01" db="EMBL/GenBank/DDBJ databases">
        <authorList>
            <person name="Sun Q."/>
        </authorList>
    </citation>
    <scope>NUCLEOTIDE SEQUENCE</scope>
    <source>
        <strain evidence="1">YIM B02566</strain>
    </source>
</reference>
<accession>A0ACC5R280</accession>
<proteinExistence type="predicted"/>
<sequence>MVLAGVVFALPNVLPKPWQDMLNAYTGLRPMTQGLDLQGGTSLLMELDGKELRETLIAQQVGDVRALLRHEAIGYAGLKRTADGVQVTFTEAAAADKAHGLLSRLTQPVTSVTGADVPTFELSRTGQQFSFRLSDPAMEIRTSEATDRALEVLNRRLDSLGISELSIQRQGLNRILIQLPGQGISDQAKRALGLTGIFAFQMICDNQPTDSAGQPPEDCAAYPLKVSSGQMIWVQTAGWAGVDGKYLTNSEAQTDPTTKEPIITFKFNEQGTQLFGELTAKNVGKPMAIVFDGQVVSAPRINEPILGGSVQISGHFTPEDANNLAIALRSGALPARLVYIDAANESAGSAPAKGSDL</sequence>
<dbReference type="EMBL" id="JAENHL010000006">
    <property type="protein sequence ID" value="MBK1866687.1"/>
    <property type="molecule type" value="Genomic_DNA"/>
</dbReference>
<evidence type="ECO:0000313" key="1">
    <source>
        <dbReference type="EMBL" id="MBK1866687.1"/>
    </source>
</evidence>
<comment type="caution">
    <text evidence="1">The sequence shown here is derived from an EMBL/GenBank/DDBJ whole genome shotgun (WGS) entry which is preliminary data.</text>
</comment>
<name>A0ACC5R280_9HYPH</name>
<organism evidence="1 2">
    <name type="scientific">Taklimakanibacter albus</name>
    <dbReference type="NCBI Taxonomy" id="2800327"/>
    <lineage>
        <taxon>Bacteria</taxon>
        <taxon>Pseudomonadati</taxon>
        <taxon>Pseudomonadota</taxon>
        <taxon>Alphaproteobacteria</taxon>
        <taxon>Hyphomicrobiales</taxon>
        <taxon>Aestuariivirgaceae</taxon>
        <taxon>Taklimakanibacter</taxon>
    </lineage>
</organism>
<dbReference type="Proteomes" id="UP000616151">
    <property type="component" value="Unassembled WGS sequence"/>
</dbReference>
<keyword evidence="2" id="KW-1185">Reference proteome</keyword>
<gene>
    <name evidence="1" type="ORF">JHL16_10005</name>
</gene>